<feature type="transmembrane region" description="Helical" evidence="1">
    <location>
        <begin position="20"/>
        <end position="41"/>
    </location>
</feature>
<keyword evidence="1" id="KW-1133">Transmembrane helix</keyword>
<dbReference type="EMBL" id="AGNK02004796">
    <property type="status" value="NOT_ANNOTATED_CDS"/>
    <property type="molecule type" value="Genomic_DNA"/>
</dbReference>
<name>K3ZKY8_SETIT</name>
<sequence>MTNQEMCMHIVYACLCPSDHLLDSAFISSLLVLQFYFFLLLHHDLKSNCVTTTS</sequence>
<dbReference type="Proteomes" id="UP000004995">
    <property type="component" value="Unassembled WGS sequence"/>
</dbReference>
<reference evidence="3" key="1">
    <citation type="journal article" date="2012" name="Nat. Biotechnol.">
        <title>Reference genome sequence of the model plant Setaria.</title>
        <authorList>
            <person name="Bennetzen J.L."/>
            <person name="Schmutz J."/>
            <person name="Wang H."/>
            <person name="Percifield R."/>
            <person name="Hawkins J."/>
            <person name="Pontaroli A.C."/>
            <person name="Estep M."/>
            <person name="Feng L."/>
            <person name="Vaughn J.N."/>
            <person name="Grimwood J."/>
            <person name="Jenkins J."/>
            <person name="Barry K."/>
            <person name="Lindquist E."/>
            <person name="Hellsten U."/>
            <person name="Deshpande S."/>
            <person name="Wang X."/>
            <person name="Wu X."/>
            <person name="Mitros T."/>
            <person name="Triplett J."/>
            <person name="Yang X."/>
            <person name="Ye C.Y."/>
            <person name="Mauro-Herrera M."/>
            <person name="Wang L."/>
            <person name="Li P."/>
            <person name="Sharma M."/>
            <person name="Sharma R."/>
            <person name="Ronald P.C."/>
            <person name="Panaud O."/>
            <person name="Kellogg E.A."/>
            <person name="Brutnell T.P."/>
            <person name="Doust A.N."/>
            <person name="Tuskan G.A."/>
            <person name="Rokhsar D."/>
            <person name="Devos K.M."/>
        </authorList>
    </citation>
    <scope>NUCLEOTIDE SEQUENCE [LARGE SCALE GENOMIC DNA]</scope>
    <source>
        <strain evidence="3">cv. Yugu1</strain>
    </source>
</reference>
<evidence type="ECO:0000313" key="3">
    <source>
        <dbReference type="Proteomes" id="UP000004995"/>
    </source>
</evidence>
<keyword evidence="1" id="KW-0812">Transmembrane</keyword>
<evidence type="ECO:0000256" key="1">
    <source>
        <dbReference type="SAM" id="Phobius"/>
    </source>
</evidence>
<dbReference type="EnsemblPlants" id="KQK94239">
    <property type="protein sequence ID" value="KQK94239"/>
    <property type="gene ID" value="SETIT_027244mg"/>
</dbReference>
<keyword evidence="1" id="KW-0472">Membrane</keyword>
<proteinExistence type="predicted"/>
<evidence type="ECO:0000313" key="2">
    <source>
        <dbReference type="EnsemblPlants" id="KQK94239"/>
    </source>
</evidence>
<dbReference type="HOGENOM" id="CLU_3054005_0_0_1"/>
<dbReference type="AlphaFoldDB" id="K3ZKY8"/>
<accession>K3ZKY8</accession>
<dbReference type="InParanoid" id="K3ZKY8"/>
<reference evidence="2" key="2">
    <citation type="submission" date="2018-08" db="UniProtKB">
        <authorList>
            <consortium name="EnsemblPlants"/>
        </authorList>
    </citation>
    <scope>IDENTIFICATION</scope>
    <source>
        <strain evidence="2">Yugu1</strain>
    </source>
</reference>
<organism evidence="2 3">
    <name type="scientific">Setaria italica</name>
    <name type="common">Foxtail millet</name>
    <name type="synonym">Panicum italicum</name>
    <dbReference type="NCBI Taxonomy" id="4555"/>
    <lineage>
        <taxon>Eukaryota</taxon>
        <taxon>Viridiplantae</taxon>
        <taxon>Streptophyta</taxon>
        <taxon>Embryophyta</taxon>
        <taxon>Tracheophyta</taxon>
        <taxon>Spermatophyta</taxon>
        <taxon>Magnoliopsida</taxon>
        <taxon>Liliopsida</taxon>
        <taxon>Poales</taxon>
        <taxon>Poaceae</taxon>
        <taxon>PACMAD clade</taxon>
        <taxon>Panicoideae</taxon>
        <taxon>Panicodae</taxon>
        <taxon>Paniceae</taxon>
        <taxon>Cenchrinae</taxon>
        <taxon>Setaria</taxon>
    </lineage>
</organism>
<protein>
    <submittedName>
        <fullName evidence="2">Uncharacterized protein</fullName>
    </submittedName>
</protein>
<keyword evidence="3" id="KW-1185">Reference proteome</keyword>
<dbReference type="Gramene" id="KQK94239">
    <property type="protein sequence ID" value="KQK94239"/>
    <property type="gene ID" value="SETIT_027244mg"/>
</dbReference>